<dbReference type="AlphaFoldDB" id="A0A0G1HVQ1"/>
<reference evidence="2 3" key="1">
    <citation type="journal article" date="2015" name="Nature">
        <title>rRNA introns, odd ribosomes, and small enigmatic genomes across a large radiation of phyla.</title>
        <authorList>
            <person name="Brown C.T."/>
            <person name="Hug L.A."/>
            <person name="Thomas B.C."/>
            <person name="Sharon I."/>
            <person name="Castelle C.J."/>
            <person name="Singh A."/>
            <person name="Wilkins M.J."/>
            <person name="Williams K.H."/>
            <person name="Banfield J.F."/>
        </authorList>
    </citation>
    <scope>NUCLEOTIDE SEQUENCE [LARGE SCALE GENOMIC DNA]</scope>
</reference>
<evidence type="ECO:0000313" key="3">
    <source>
        <dbReference type="Proteomes" id="UP000034006"/>
    </source>
</evidence>
<proteinExistence type="predicted"/>
<organism evidence="2 3">
    <name type="scientific">Candidatus Collierbacteria bacterium GW2011_GWB2_44_22</name>
    <dbReference type="NCBI Taxonomy" id="1618387"/>
    <lineage>
        <taxon>Bacteria</taxon>
        <taxon>Candidatus Collieribacteriota</taxon>
    </lineage>
</organism>
<dbReference type="EMBL" id="LCIH01000015">
    <property type="protein sequence ID" value="KKT51151.1"/>
    <property type="molecule type" value="Genomic_DNA"/>
</dbReference>
<keyword evidence="1" id="KW-1133">Transmembrane helix</keyword>
<protein>
    <submittedName>
        <fullName evidence="2">Uncharacterized protein</fullName>
    </submittedName>
</protein>
<gene>
    <name evidence="2" type="ORF">UW44_C0015G0022</name>
</gene>
<feature type="transmembrane region" description="Helical" evidence="1">
    <location>
        <begin position="66"/>
        <end position="86"/>
    </location>
</feature>
<sequence>MIIGFLILLGSVVLLVLDIKLIMEKDNVDGFVKLLGGLLIFVLVWGNVLNFGMNFLPLIMYNPTSYAIGPIIIIPIVIGYFVSKLFSPR</sequence>
<name>A0A0G1HVQ1_9BACT</name>
<keyword evidence="1" id="KW-0472">Membrane</keyword>
<feature type="transmembrane region" description="Helical" evidence="1">
    <location>
        <begin position="6"/>
        <end position="23"/>
    </location>
</feature>
<comment type="caution">
    <text evidence="2">The sequence shown here is derived from an EMBL/GenBank/DDBJ whole genome shotgun (WGS) entry which is preliminary data.</text>
</comment>
<dbReference type="STRING" id="1618387.UW44_C0015G0022"/>
<evidence type="ECO:0000256" key="1">
    <source>
        <dbReference type="SAM" id="Phobius"/>
    </source>
</evidence>
<keyword evidence="1" id="KW-0812">Transmembrane</keyword>
<accession>A0A0G1HVQ1</accession>
<feature type="transmembrane region" description="Helical" evidence="1">
    <location>
        <begin position="35"/>
        <end position="60"/>
    </location>
</feature>
<evidence type="ECO:0000313" key="2">
    <source>
        <dbReference type="EMBL" id="KKT51151.1"/>
    </source>
</evidence>
<dbReference type="Proteomes" id="UP000034006">
    <property type="component" value="Unassembled WGS sequence"/>
</dbReference>